<dbReference type="OrthoDB" id="9794626at2"/>
<dbReference type="GO" id="GO:0005886">
    <property type="term" value="C:plasma membrane"/>
    <property type="evidence" value="ECO:0007669"/>
    <property type="project" value="UniProtKB-SubCell"/>
</dbReference>
<evidence type="ECO:0000256" key="5">
    <source>
        <dbReference type="ARBA" id="ARBA00013200"/>
    </source>
</evidence>
<dbReference type="EMBL" id="CP017305">
    <property type="protein sequence ID" value="AOS83556.1"/>
    <property type="molecule type" value="Genomic_DNA"/>
</dbReference>
<dbReference type="NCBIfam" id="TIGR00317">
    <property type="entry name" value="cobS"/>
    <property type="match status" value="1"/>
</dbReference>
<reference evidence="20" key="1">
    <citation type="submission" date="2016-09" db="EMBL/GenBank/DDBJ databases">
        <title>Genome sequence of Chlorobaculum limnaeum.</title>
        <authorList>
            <person name="Liu Z."/>
            <person name="Tank M."/>
            <person name="Bryant D.A."/>
        </authorList>
    </citation>
    <scope>NUCLEOTIDE SEQUENCE [LARGE SCALE GENOMIC DNA]</scope>
    <source>
        <strain evidence="20">DSM 1677</strain>
    </source>
</reference>
<sequence length="254" mass="26870">MLRGLVTALRTLTALPVPGRDAGRFSDSLYWFPLVGLVIGTLEALLARFGVLAGWYEMAALLALGGGIILTRGLHADGLADLADGFFGGRNREAALRIMKDPNVGSFGSLALILVMLFKFVCLLELARYGAFGTMTAGVLLARMGQVLLATWLPYARAEGGTATAFVEGAGWPHLVVAVASAFVFLLYPVGFGWSRALFLMASAAASTLALGLLSRRKIGGVTGDVLGACSELTETFVWFAAVLSIRFPLFGMM</sequence>
<evidence type="ECO:0000256" key="19">
    <source>
        <dbReference type="HAMAP-Rule" id="MF_00719"/>
    </source>
</evidence>
<evidence type="ECO:0000256" key="2">
    <source>
        <dbReference type="ARBA" id="ARBA00004651"/>
    </source>
</evidence>
<evidence type="ECO:0000256" key="17">
    <source>
        <dbReference type="ARBA" id="ARBA00048623"/>
    </source>
</evidence>
<name>A0A1D8CXA4_CHLLM</name>
<dbReference type="Proteomes" id="UP000095185">
    <property type="component" value="Chromosome"/>
</dbReference>
<feature type="transmembrane region" description="Helical" evidence="19">
    <location>
        <begin position="172"/>
        <end position="190"/>
    </location>
</feature>
<comment type="subcellular location">
    <subcellularLocation>
        <location evidence="2 19">Cell membrane</location>
        <topology evidence="2 19">Multi-pass membrane protein</topology>
    </subcellularLocation>
</comment>
<evidence type="ECO:0000256" key="16">
    <source>
        <dbReference type="ARBA" id="ARBA00032853"/>
    </source>
</evidence>
<protein>
    <recommendedName>
        <fullName evidence="6 19">Adenosylcobinamide-GDP ribazoletransferase</fullName>
        <ecNumber evidence="5 19">2.7.8.26</ecNumber>
    </recommendedName>
    <alternativeName>
        <fullName evidence="16 19">Cobalamin synthase</fullName>
    </alternativeName>
    <alternativeName>
        <fullName evidence="15 19">Cobalamin-5'-phosphate synthase</fullName>
    </alternativeName>
</protein>
<evidence type="ECO:0000256" key="13">
    <source>
        <dbReference type="ARBA" id="ARBA00023136"/>
    </source>
</evidence>
<evidence type="ECO:0000256" key="15">
    <source>
        <dbReference type="ARBA" id="ARBA00032605"/>
    </source>
</evidence>
<comment type="catalytic activity">
    <reaction evidence="17 19">
        <text>alpha-ribazole + adenosylcob(III)inamide-GDP = adenosylcob(III)alamin + GMP + H(+)</text>
        <dbReference type="Rhea" id="RHEA:16049"/>
        <dbReference type="ChEBI" id="CHEBI:10329"/>
        <dbReference type="ChEBI" id="CHEBI:15378"/>
        <dbReference type="ChEBI" id="CHEBI:18408"/>
        <dbReference type="ChEBI" id="CHEBI:58115"/>
        <dbReference type="ChEBI" id="CHEBI:60487"/>
        <dbReference type="EC" id="2.7.8.26"/>
    </reaction>
</comment>
<dbReference type="PANTHER" id="PTHR34148">
    <property type="entry name" value="ADENOSYLCOBINAMIDE-GDP RIBAZOLETRANSFERASE"/>
    <property type="match status" value="1"/>
</dbReference>
<dbReference type="PANTHER" id="PTHR34148:SF1">
    <property type="entry name" value="ADENOSYLCOBINAMIDE-GDP RIBAZOLETRANSFERASE"/>
    <property type="match status" value="1"/>
</dbReference>
<organism evidence="20 21">
    <name type="scientific">Chlorobaculum limnaeum</name>
    <dbReference type="NCBI Taxonomy" id="274537"/>
    <lineage>
        <taxon>Bacteria</taxon>
        <taxon>Pseudomonadati</taxon>
        <taxon>Chlorobiota</taxon>
        <taxon>Chlorobiia</taxon>
        <taxon>Chlorobiales</taxon>
        <taxon>Chlorobiaceae</taxon>
        <taxon>Chlorobaculum</taxon>
    </lineage>
</organism>
<dbReference type="GO" id="GO:0009236">
    <property type="term" value="P:cobalamin biosynthetic process"/>
    <property type="evidence" value="ECO:0007669"/>
    <property type="project" value="UniProtKB-UniRule"/>
</dbReference>
<keyword evidence="8 19" id="KW-0169">Cobalamin biosynthesis</keyword>
<keyword evidence="21" id="KW-1185">Reference proteome</keyword>
<gene>
    <name evidence="19" type="primary">cobS</name>
    <name evidence="20" type="ORF">BIU88_04995</name>
</gene>
<dbReference type="EC" id="2.7.8.26" evidence="5 19"/>
<comment type="function">
    <text evidence="14 19">Joins adenosylcobinamide-GDP and alpha-ribazole to generate adenosylcobalamin (Ado-cobalamin). Also synthesizes adenosylcobalamin 5'-phosphate from adenosylcobinamide-GDP and alpha-ribazole 5'-phosphate.</text>
</comment>
<keyword evidence="7 19" id="KW-1003">Cell membrane</keyword>
<evidence type="ECO:0000256" key="10">
    <source>
        <dbReference type="ARBA" id="ARBA00022692"/>
    </source>
</evidence>
<keyword evidence="11 19" id="KW-0460">Magnesium</keyword>
<comment type="cofactor">
    <cofactor evidence="1 19">
        <name>Mg(2+)</name>
        <dbReference type="ChEBI" id="CHEBI:18420"/>
    </cofactor>
</comment>
<evidence type="ECO:0000313" key="20">
    <source>
        <dbReference type="EMBL" id="AOS83556.1"/>
    </source>
</evidence>
<comment type="similarity">
    <text evidence="4 19">Belongs to the CobS family.</text>
</comment>
<comment type="catalytic activity">
    <reaction evidence="18 19">
        <text>alpha-ribazole 5'-phosphate + adenosylcob(III)inamide-GDP = adenosylcob(III)alamin 5'-phosphate + GMP + H(+)</text>
        <dbReference type="Rhea" id="RHEA:23560"/>
        <dbReference type="ChEBI" id="CHEBI:15378"/>
        <dbReference type="ChEBI" id="CHEBI:57918"/>
        <dbReference type="ChEBI" id="CHEBI:58115"/>
        <dbReference type="ChEBI" id="CHEBI:60487"/>
        <dbReference type="ChEBI" id="CHEBI:60493"/>
        <dbReference type="EC" id="2.7.8.26"/>
    </reaction>
</comment>
<evidence type="ECO:0000256" key="11">
    <source>
        <dbReference type="ARBA" id="ARBA00022842"/>
    </source>
</evidence>
<feature type="transmembrane region" description="Helical" evidence="19">
    <location>
        <begin position="29"/>
        <end position="47"/>
    </location>
</feature>
<evidence type="ECO:0000256" key="12">
    <source>
        <dbReference type="ARBA" id="ARBA00022989"/>
    </source>
</evidence>
<evidence type="ECO:0000256" key="9">
    <source>
        <dbReference type="ARBA" id="ARBA00022679"/>
    </source>
</evidence>
<proteinExistence type="inferred from homology"/>
<evidence type="ECO:0000256" key="1">
    <source>
        <dbReference type="ARBA" id="ARBA00001946"/>
    </source>
</evidence>
<evidence type="ECO:0000313" key="21">
    <source>
        <dbReference type="Proteomes" id="UP000095185"/>
    </source>
</evidence>
<dbReference type="GO" id="GO:0008818">
    <property type="term" value="F:cobalamin 5'-phosphate synthase activity"/>
    <property type="evidence" value="ECO:0007669"/>
    <property type="project" value="UniProtKB-UniRule"/>
</dbReference>
<dbReference type="KEGG" id="clz:BIU88_04995"/>
<dbReference type="HAMAP" id="MF_00719">
    <property type="entry name" value="CobS"/>
    <property type="match status" value="1"/>
</dbReference>
<feature type="transmembrane region" description="Helical" evidence="19">
    <location>
        <begin position="197"/>
        <end position="216"/>
    </location>
</feature>
<feature type="transmembrane region" description="Helical" evidence="19">
    <location>
        <begin position="131"/>
        <end position="152"/>
    </location>
</feature>
<keyword evidence="12 19" id="KW-1133">Transmembrane helix</keyword>
<evidence type="ECO:0000256" key="8">
    <source>
        <dbReference type="ARBA" id="ARBA00022573"/>
    </source>
</evidence>
<evidence type="ECO:0000256" key="4">
    <source>
        <dbReference type="ARBA" id="ARBA00010561"/>
    </source>
</evidence>
<keyword evidence="10 19" id="KW-0812">Transmembrane</keyword>
<dbReference type="STRING" id="274537.BIU88_04995"/>
<dbReference type="Pfam" id="PF02654">
    <property type="entry name" value="CobS"/>
    <property type="match status" value="1"/>
</dbReference>
<feature type="transmembrane region" description="Helical" evidence="19">
    <location>
        <begin position="236"/>
        <end position="253"/>
    </location>
</feature>
<evidence type="ECO:0000256" key="7">
    <source>
        <dbReference type="ARBA" id="ARBA00022475"/>
    </source>
</evidence>
<feature type="transmembrane region" description="Helical" evidence="19">
    <location>
        <begin position="104"/>
        <end position="124"/>
    </location>
</feature>
<evidence type="ECO:0000256" key="18">
    <source>
        <dbReference type="ARBA" id="ARBA00049504"/>
    </source>
</evidence>
<dbReference type="AlphaFoldDB" id="A0A1D8CXA4"/>
<dbReference type="RefSeq" id="WP_069809273.1">
    <property type="nucleotide sequence ID" value="NZ_CP017305.1"/>
</dbReference>
<dbReference type="UniPathway" id="UPA00148">
    <property type="reaction ID" value="UER00238"/>
</dbReference>
<evidence type="ECO:0000256" key="3">
    <source>
        <dbReference type="ARBA" id="ARBA00004663"/>
    </source>
</evidence>
<evidence type="ECO:0000256" key="14">
    <source>
        <dbReference type="ARBA" id="ARBA00025228"/>
    </source>
</evidence>
<evidence type="ECO:0000256" key="6">
    <source>
        <dbReference type="ARBA" id="ARBA00015850"/>
    </source>
</evidence>
<dbReference type="InterPro" id="IPR003805">
    <property type="entry name" value="CobS"/>
</dbReference>
<accession>A0A1D8CXA4</accession>
<feature type="transmembrane region" description="Helical" evidence="19">
    <location>
        <begin position="54"/>
        <end position="74"/>
    </location>
</feature>
<keyword evidence="9 19" id="KW-0808">Transferase</keyword>
<comment type="pathway">
    <text evidence="3 19">Cofactor biosynthesis; adenosylcobalamin biosynthesis; adenosylcobalamin from cob(II)yrinate a,c-diamide: step 7/7.</text>
</comment>
<dbReference type="GO" id="GO:0051073">
    <property type="term" value="F:adenosylcobinamide-GDP ribazoletransferase activity"/>
    <property type="evidence" value="ECO:0007669"/>
    <property type="project" value="UniProtKB-UniRule"/>
</dbReference>
<keyword evidence="13 19" id="KW-0472">Membrane</keyword>